<reference evidence="2 3" key="2">
    <citation type="journal article" date="2012" name="Stand. Genomic Sci.">
        <title>Complete genome sequence of the orange-red pigmented, radioresistant Deinococcus proteolyticus type strain (MRP(T)).</title>
        <authorList>
            <person name="Copeland A."/>
            <person name="Zeytun A."/>
            <person name="Yassawong M."/>
            <person name="Nolan M."/>
            <person name="Lucas S."/>
            <person name="Hammon N."/>
            <person name="Deshpande S."/>
            <person name="Cheng J.F."/>
            <person name="Han C."/>
            <person name="Tapia R."/>
            <person name="Goodwin L.A."/>
            <person name="Pitluck S."/>
            <person name="Mavromatis K."/>
            <person name="Liolios K."/>
            <person name="Pagani I."/>
            <person name="Ivanova N."/>
            <person name="Mikhailova N."/>
            <person name="Pati A."/>
            <person name="Chen A."/>
            <person name="Palaniappan K."/>
            <person name="Land M."/>
            <person name="Hauser L."/>
            <person name="Jeffries C.D."/>
            <person name="Brambilla E.M."/>
            <person name="Rohde M."/>
            <person name="Sikorski J."/>
            <person name="Pukall R."/>
            <person name="Goker M."/>
            <person name="Detter J.C."/>
            <person name="Woyke T."/>
            <person name="Bristow J."/>
            <person name="Eisen J.A."/>
            <person name="Markowitz V."/>
            <person name="Hugenholtz P."/>
            <person name="Kyrpides N.C."/>
            <person name="Klenk H.P."/>
            <person name="Lapidus A."/>
        </authorList>
    </citation>
    <scope>NUCLEOTIDE SEQUENCE [LARGE SCALE GENOMIC DNA]</scope>
    <source>
        <strain evidence="3">ATCC 35074 / DSM 20540 / JCM 6276 / NBRC 101906 / NCIMB 13154 / VKM Ac-1939 / CCM 2703 / MRP</strain>
        <plasmid evidence="3">Plasmid pDEIPR02</plasmid>
    </source>
</reference>
<name>F0RQN8_DEIPM</name>
<geneLocation type="plasmid" evidence="2 3">
    <name>pDEIPR02</name>
</geneLocation>
<dbReference type="Proteomes" id="UP000007718">
    <property type="component" value="Plasmid pDEIPR02"/>
</dbReference>
<organism evidence="2 3">
    <name type="scientific">Deinococcus proteolyticus (strain ATCC 35074 / DSM 20540 / JCM 6276 / NBRC 101906 / NCIMB 13154 / VKM Ac-1939 / CCM 2703 / MRP)</name>
    <dbReference type="NCBI Taxonomy" id="693977"/>
    <lineage>
        <taxon>Bacteria</taxon>
        <taxon>Thermotogati</taxon>
        <taxon>Deinococcota</taxon>
        <taxon>Deinococci</taxon>
        <taxon>Deinococcales</taxon>
        <taxon>Deinococcaceae</taxon>
        <taxon>Deinococcus</taxon>
    </lineage>
</organism>
<dbReference type="RefSeq" id="WP_013615951.1">
    <property type="nucleotide sequence ID" value="NC_015162.1"/>
</dbReference>
<proteinExistence type="predicted"/>
<dbReference type="EMBL" id="CP002538">
    <property type="protein sequence ID" value="ADY27597.1"/>
    <property type="molecule type" value="Genomic_DNA"/>
</dbReference>
<keyword evidence="3" id="KW-1185">Reference proteome</keyword>
<dbReference type="HOGENOM" id="CLU_996481_0_0_0"/>
<evidence type="ECO:0000256" key="1">
    <source>
        <dbReference type="SAM" id="MobiDB-lite"/>
    </source>
</evidence>
<dbReference type="KEGG" id="dpt:Deipr_2480"/>
<keyword evidence="2" id="KW-0614">Plasmid</keyword>
<dbReference type="AlphaFoldDB" id="F0RQN8"/>
<accession>F0RQN8</accession>
<evidence type="ECO:0000313" key="2">
    <source>
        <dbReference type="EMBL" id="ADY27597.1"/>
    </source>
</evidence>
<protein>
    <submittedName>
        <fullName evidence="2">Uncharacterized protein</fullName>
    </submittedName>
</protein>
<evidence type="ECO:0000313" key="3">
    <source>
        <dbReference type="Proteomes" id="UP000007718"/>
    </source>
</evidence>
<sequence>MTTEELTRNPAPARQGRKKQKQPVVQRPVHGVYLHVSKETATIMHTHEDIGRFFHIKLNPELPAKERFHAVLYEALSGCPYGNTVYIYSGPEIRDIIRNQGMTKECQRMQKTKDLKLRSGSVDYLSPLWQRLLQHASNEGLPSTSRMADYELSTYAITDARKRTYAAAILYGDNQIHIHEVKSAKLDMLEAELSAVDGVLSYLPAGKRVEMRHTDPDLQSFWNNPEPFFKSHPGTRRIAESVGKHIERGIRFEAPESYTPGLMSSATEWLVGRALGTWG</sequence>
<feature type="region of interest" description="Disordered" evidence="1">
    <location>
        <begin position="1"/>
        <end position="25"/>
    </location>
</feature>
<gene>
    <name evidence="2" type="ordered locus">Deipr_2480</name>
</gene>
<reference evidence="3" key="1">
    <citation type="submission" date="2011-02" db="EMBL/GenBank/DDBJ databases">
        <title>The complete sequence of plasmid2 of Deinococcus proteolyticus DSM 20540.</title>
        <authorList>
            <consortium name="US DOE Joint Genome Institute (JGI-PGF)"/>
            <person name="Lucas S."/>
            <person name="Copeland A."/>
            <person name="Lapidus A."/>
            <person name="Bruce D."/>
            <person name="Goodwin L."/>
            <person name="Pitluck S."/>
            <person name="Kyrpides N."/>
            <person name="Mavromatis K."/>
            <person name="Pagani I."/>
            <person name="Ivanova N."/>
            <person name="Ovchinnikova G."/>
            <person name="Zeytun A."/>
            <person name="Detter J.C."/>
            <person name="Han C."/>
            <person name="Land M."/>
            <person name="Hauser L."/>
            <person name="Markowitz V."/>
            <person name="Cheng J.-F."/>
            <person name="Hugenholtz P."/>
            <person name="Woyke T."/>
            <person name="Wu D."/>
            <person name="Pukall R."/>
            <person name="Steenblock K."/>
            <person name="Brambilla E."/>
            <person name="Klenk H.-P."/>
            <person name="Eisen J.A."/>
        </authorList>
    </citation>
    <scope>NUCLEOTIDE SEQUENCE [LARGE SCALE GENOMIC DNA]</scope>
    <source>
        <strain evidence="3">ATCC 35074 / DSM 20540 / JCM 6276 / NBRC 101906 / NCIMB 13154 / VKM Ac-1939 / CCM 2703 / MRP</strain>
        <plasmid evidence="3">Plasmid pDEIPR02</plasmid>
    </source>
</reference>